<dbReference type="RefSeq" id="WP_309541740.1">
    <property type="nucleotide sequence ID" value="NZ_CP133659.1"/>
</dbReference>
<proteinExistence type="predicted"/>
<dbReference type="InterPro" id="IPR014015">
    <property type="entry name" value="Helicase_SF3_DNA-vir"/>
</dbReference>
<dbReference type="PANTHER" id="PTHR35372">
    <property type="entry name" value="ATP BINDING PROTEIN-RELATED"/>
    <property type="match status" value="1"/>
</dbReference>
<evidence type="ECO:0000256" key="2">
    <source>
        <dbReference type="ARBA" id="ARBA00022801"/>
    </source>
</evidence>
<dbReference type="Gene3D" id="3.40.50.300">
    <property type="entry name" value="P-loop containing nucleotide triphosphate hydrolases"/>
    <property type="match status" value="1"/>
</dbReference>
<dbReference type="InterPro" id="IPR051620">
    <property type="entry name" value="ORF904-like_C"/>
</dbReference>
<dbReference type="PANTHER" id="PTHR35372:SF2">
    <property type="entry name" value="SF3 HELICASE DOMAIN-CONTAINING PROTEIN"/>
    <property type="match status" value="1"/>
</dbReference>
<keyword evidence="2" id="KW-0378">Hydrolase</keyword>
<dbReference type="Pfam" id="PF08706">
    <property type="entry name" value="D5_N"/>
    <property type="match status" value="1"/>
</dbReference>
<dbReference type="InterPro" id="IPR027417">
    <property type="entry name" value="P-loop_NTPase"/>
</dbReference>
<dbReference type="Proteomes" id="UP001180616">
    <property type="component" value="Chromosome"/>
</dbReference>
<gene>
    <name evidence="5" type="ORF">KPS_000296</name>
</gene>
<feature type="domain" description="SF3 helicase" evidence="4">
    <location>
        <begin position="226"/>
        <end position="391"/>
    </location>
</feature>
<evidence type="ECO:0000256" key="1">
    <source>
        <dbReference type="ARBA" id="ARBA00022741"/>
    </source>
</evidence>
<keyword evidence="6" id="KW-1185">Reference proteome</keyword>
<reference evidence="5" key="1">
    <citation type="submission" date="2023-09" db="EMBL/GenBank/DDBJ databases">
        <authorList>
            <consortium name="CW5 consortium"/>
            <person name="Lu C.-W."/>
        </authorList>
    </citation>
    <scope>NUCLEOTIDE SEQUENCE</scope>
    <source>
        <strain evidence="5">KPS</strain>
    </source>
</reference>
<dbReference type="SUPFAM" id="SSF52540">
    <property type="entry name" value="P-loop containing nucleoside triphosphate hydrolases"/>
    <property type="match status" value="1"/>
</dbReference>
<evidence type="ECO:0000313" key="5">
    <source>
        <dbReference type="EMBL" id="WMW65785.1"/>
    </source>
</evidence>
<evidence type="ECO:0000256" key="3">
    <source>
        <dbReference type="ARBA" id="ARBA00022840"/>
    </source>
</evidence>
<name>A0ABY9R206_9BACT</name>
<organism evidence="5 6">
    <name type="scientific">Nitratidesulfovibrio liaohensis</name>
    <dbReference type="NCBI Taxonomy" id="2604158"/>
    <lineage>
        <taxon>Bacteria</taxon>
        <taxon>Pseudomonadati</taxon>
        <taxon>Thermodesulfobacteriota</taxon>
        <taxon>Desulfovibrionia</taxon>
        <taxon>Desulfovibrionales</taxon>
        <taxon>Desulfovibrionaceae</taxon>
        <taxon>Nitratidesulfovibrio</taxon>
    </lineage>
</organism>
<dbReference type="PROSITE" id="PS51206">
    <property type="entry name" value="SF3_HELICASE_1"/>
    <property type="match status" value="1"/>
</dbReference>
<dbReference type="NCBIfam" id="TIGR01613">
    <property type="entry name" value="primase_Cterm"/>
    <property type="match status" value="1"/>
</dbReference>
<dbReference type="InterPro" id="IPR014818">
    <property type="entry name" value="Phage/plasmid_primase_P4_C"/>
</dbReference>
<dbReference type="EMBL" id="CP133659">
    <property type="protein sequence ID" value="WMW65785.1"/>
    <property type="molecule type" value="Genomic_DNA"/>
</dbReference>
<protein>
    <submittedName>
        <fullName evidence="5">Phage/plasmid primase, P4 family</fullName>
    </submittedName>
</protein>
<keyword evidence="1" id="KW-0547">Nucleotide-binding</keyword>
<dbReference type="SMART" id="SM00885">
    <property type="entry name" value="D5_N"/>
    <property type="match status" value="1"/>
</dbReference>
<accession>A0ABY9R206</accession>
<keyword evidence="3" id="KW-0067">ATP-binding</keyword>
<evidence type="ECO:0000259" key="4">
    <source>
        <dbReference type="PROSITE" id="PS51206"/>
    </source>
</evidence>
<sequence>MPADTRNTTEEMRIRVAERVKAEAQDAPPVDPARLPDLPDSFVLEASRANRVGDAMVFNALHRGRLVFVKRWGRWLFFNGQHWEEDLIDKAAEDVENVCEAYLRVAANLGKMASELTGDEKSALERKRDQLLKRVDLLRTPGGFDQILECAHKIRGKLAIIGDELDRQPYLMACPNGVIDLRTGEMHAGRPDEYLLNACTTAWQGIDAPRETFEQFLLACHDGDREVVGFLKRALGYGLLGHMREHIFLVFYGDKGRNGKDTLMKAVTNALGETLSGTIPVEMLLSTQPRNSGQPAPDVMALRGMRIAWASEPDKATQFAMGKVKLLTGGGKITARGLQDRLMTTWDPTHLLILLTNDVPTARSDDMAFWARMHVVEWRMRFVDDPQAPDERKADKDLDLKLAAEAPGILAWLVEGCLEYLRDGLNPPESVRAATLSQKDKNDDVGRFLEECCELEHVPEGGFPTVRIAASDLYDAFRVWYRREVSRKRDFSNKRFGEVLTRKGLMKRKSGSNVYLGITLKAEMWEELEAEQDSLKSGKW</sequence>
<dbReference type="InterPro" id="IPR006500">
    <property type="entry name" value="Helicase_put_C_phage/plasmid"/>
</dbReference>
<evidence type="ECO:0000313" key="6">
    <source>
        <dbReference type="Proteomes" id="UP001180616"/>
    </source>
</evidence>